<dbReference type="AlphaFoldDB" id="A0A1I7WG37"/>
<evidence type="ECO:0000313" key="2">
    <source>
        <dbReference type="Proteomes" id="UP000095283"/>
    </source>
</evidence>
<proteinExistence type="predicted"/>
<keyword evidence="1" id="KW-0472">Membrane</keyword>
<sequence>MEISQVCVFYGCFKYQFSTFVIIRYETVFQINITINFCDQIQRLFRKNKITCDQLSIMVGEFQEGEKLAVVDRLLGATEASHLLIIGRKIVKHQFDKEFFWMPSVREVCYCLNLNISLKGLSLYGDCNFSDDDLSAADYRILNLGRCRLSKYGFKRILTLRNIRNQTLNIYFLRSNWYSMRSLPAYVVFCCLFILLLNS</sequence>
<reference evidence="3" key="1">
    <citation type="submission" date="2016-11" db="UniProtKB">
        <authorList>
            <consortium name="WormBaseParasite"/>
        </authorList>
    </citation>
    <scope>IDENTIFICATION</scope>
</reference>
<keyword evidence="1" id="KW-1133">Transmembrane helix</keyword>
<evidence type="ECO:0000256" key="1">
    <source>
        <dbReference type="SAM" id="Phobius"/>
    </source>
</evidence>
<name>A0A1I7WG37_HETBA</name>
<feature type="transmembrane region" description="Helical" evidence="1">
    <location>
        <begin position="177"/>
        <end position="197"/>
    </location>
</feature>
<accession>A0A1I7WG37</accession>
<evidence type="ECO:0000313" key="3">
    <source>
        <dbReference type="WBParaSite" id="Hba_03952"/>
    </source>
</evidence>
<dbReference type="Proteomes" id="UP000095283">
    <property type="component" value="Unplaced"/>
</dbReference>
<dbReference type="WBParaSite" id="Hba_03952">
    <property type="protein sequence ID" value="Hba_03952"/>
    <property type="gene ID" value="Hba_03952"/>
</dbReference>
<keyword evidence="1" id="KW-0812">Transmembrane</keyword>
<organism evidence="2 3">
    <name type="scientific">Heterorhabditis bacteriophora</name>
    <name type="common">Entomopathogenic nematode worm</name>
    <dbReference type="NCBI Taxonomy" id="37862"/>
    <lineage>
        <taxon>Eukaryota</taxon>
        <taxon>Metazoa</taxon>
        <taxon>Ecdysozoa</taxon>
        <taxon>Nematoda</taxon>
        <taxon>Chromadorea</taxon>
        <taxon>Rhabditida</taxon>
        <taxon>Rhabditina</taxon>
        <taxon>Rhabditomorpha</taxon>
        <taxon>Strongyloidea</taxon>
        <taxon>Heterorhabditidae</taxon>
        <taxon>Heterorhabditis</taxon>
    </lineage>
</organism>
<protein>
    <submittedName>
        <fullName evidence="3">Recep_L_domain domain-containing protein</fullName>
    </submittedName>
</protein>
<keyword evidence="2" id="KW-1185">Reference proteome</keyword>